<protein>
    <recommendedName>
        <fullName evidence="5">Serpin domain-containing protein</fullName>
    </recommendedName>
</protein>
<comment type="similarity">
    <text evidence="1 4">Belongs to the serpin family.</text>
</comment>
<evidence type="ECO:0000256" key="1">
    <source>
        <dbReference type="ARBA" id="ARBA00009500"/>
    </source>
</evidence>
<evidence type="ECO:0000256" key="2">
    <source>
        <dbReference type="ARBA" id="ARBA00022690"/>
    </source>
</evidence>
<evidence type="ECO:0000313" key="7">
    <source>
        <dbReference type="Proteomes" id="UP000009192"/>
    </source>
</evidence>
<dbReference type="PANTHER" id="PTHR11461">
    <property type="entry name" value="SERINE PROTEASE INHIBITOR, SERPIN"/>
    <property type="match status" value="1"/>
</dbReference>
<name>B4KB28_DROMO</name>
<reference evidence="6 7" key="1">
    <citation type="journal article" date="2007" name="Nature">
        <title>Evolution of genes and genomes on the Drosophila phylogeny.</title>
        <authorList>
            <consortium name="Drosophila 12 Genomes Consortium"/>
            <person name="Clark A.G."/>
            <person name="Eisen M.B."/>
            <person name="Smith D.R."/>
            <person name="Bergman C.M."/>
            <person name="Oliver B."/>
            <person name="Markow T.A."/>
            <person name="Kaufman T.C."/>
            <person name="Kellis M."/>
            <person name="Gelbart W."/>
            <person name="Iyer V.N."/>
            <person name="Pollard D.A."/>
            <person name="Sackton T.B."/>
            <person name="Larracuente A.M."/>
            <person name="Singh N.D."/>
            <person name="Abad J.P."/>
            <person name="Abt D.N."/>
            <person name="Adryan B."/>
            <person name="Aguade M."/>
            <person name="Akashi H."/>
            <person name="Anderson W.W."/>
            <person name="Aquadro C.F."/>
            <person name="Ardell D.H."/>
            <person name="Arguello R."/>
            <person name="Artieri C.G."/>
            <person name="Barbash D.A."/>
            <person name="Barker D."/>
            <person name="Barsanti P."/>
            <person name="Batterham P."/>
            <person name="Batzoglou S."/>
            <person name="Begun D."/>
            <person name="Bhutkar A."/>
            <person name="Blanco E."/>
            <person name="Bosak S.A."/>
            <person name="Bradley R.K."/>
            <person name="Brand A.D."/>
            <person name="Brent M.R."/>
            <person name="Brooks A.N."/>
            <person name="Brown R.H."/>
            <person name="Butlin R.K."/>
            <person name="Caggese C."/>
            <person name="Calvi B.R."/>
            <person name="Bernardo de Carvalho A."/>
            <person name="Caspi A."/>
            <person name="Castrezana S."/>
            <person name="Celniker S.E."/>
            <person name="Chang J.L."/>
            <person name="Chapple C."/>
            <person name="Chatterji S."/>
            <person name="Chinwalla A."/>
            <person name="Civetta A."/>
            <person name="Clifton S.W."/>
            <person name="Comeron J.M."/>
            <person name="Costello J.C."/>
            <person name="Coyne J.A."/>
            <person name="Daub J."/>
            <person name="David R.G."/>
            <person name="Delcher A.L."/>
            <person name="Delehaunty K."/>
            <person name="Do C.B."/>
            <person name="Ebling H."/>
            <person name="Edwards K."/>
            <person name="Eickbush T."/>
            <person name="Evans J.D."/>
            <person name="Filipski A."/>
            <person name="Findeiss S."/>
            <person name="Freyhult E."/>
            <person name="Fulton L."/>
            <person name="Fulton R."/>
            <person name="Garcia A.C."/>
            <person name="Gardiner A."/>
            <person name="Garfield D.A."/>
            <person name="Garvin B.E."/>
            <person name="Gibson G."/>
            <person name="Gilbert D."/>
            <person name="Gnerre S."/>
            <person name="Godfrey J."/>
            <person name="Good R."/>
            <person name="Gotea V."/>
            <person name="Gravely B."/>
            <person name="Greenberg A.J."/>
            <person name="Griffiths-Jones S."/>
            <person name="Gross S."/>
            <person name="Guigo R."/>
            <person name="Gustafson E.A."/>
            <person name="Haerty W."/>
            <person name="Hahn M.W."/>
            <person name="Halligan D.L."/>
            <person name="Halpern A.L."/>
            <person name="Halter G.M."/>
            <person name="Han M.V."/>
            <person name="Heger A."/>
            <person name="Hillier L."/>
            <person name="Hinrichs A.S."/>
            <person name="Holmes I."/>
            <person name="Hoskins R.A."/>
            <person name="Hubisz M.J."/>
            <person name="Hultmark D."/>
            <person name="Huntley M.A."/>
            <person name="Jaffe D.B."/>
            <person name="Jagadeeshan S."/>
            <person name="Jeck W.R."/>
            <person name="Johnson J."/>
            <person name="Jones C.D."/>
            <person name="Jordan W.C."/>
            <person name="Karpen G.H."/>
            <person name="Kataoka E."/>
            <person name="Keightley P.D."/>
            <person name="Kheradpour P."/>
            <person name="Kirkness E.F."/>
            <person name="Koerich L.B."/>
            <person name="Kristiansen K."/>
            <person name="Kudrna D."/>
            <person name="Kulathinal R.J."/>
            <person name="Kumar S."/>
            <person name="Kwok R."/>
            <person name="Lander E."/>
            <person name="Langley C.H."/>
            <person name="Lapoint R."/>
            <person name="Lazzaro B.P."/>
            <person name="Lee S.J."/>
            <person name="Levesque L."/>
            <person name="Li R."/>
            <person name="Lin C.F."/>
            <person name="Lin M.F."/>
            <person name="Lindblad-Toh K."/>
            <person name="Llopart A."/>
            <person name="Long M."/>
            <person name="Low L."/>
            <person name="Lozovsky E."/>
            <person name="Lu J."/>
            <person name="Luo M."/>
            <person name="Machado C.A."/>
            <person name="Makalowski W."/>
            <person name="Marzo M."/>
            <person name="Matsuda M."/>
            <person name="Matzkin L."/>
            <person name="McAllister B."/>
            <person name="McBride C.S."/>
            <person name="McKernan B."/>
            <person name="McKernan K."/>
            <person name="Mendez-Lago M."/>
            <person name="Minx P."/>
            <person name="Mollenhauer M.U."/>
            <person name="Montooth K."/>
            <person name="Mount S.M."/>
            <person name="Mu X."/>
            <person name="Myers E."/>
            <person name="Negre B."/>
            <person name="Newfeld S."/>
            <person name="Nielsen R."/>
            <person name="Noor M.A."/>
            <person name="O'Grady P."/>
            <person name="Pachter L."/>
            <person name="Papaceit M."/>
            <person name="Parisi M.J."/>
            <person name="Parisi M."/>
            <person name="Parts L."/>
            <person name="Pedersen J.S."/>
            <person name="Pesole G."/>
            <person name="Phillippy A.M."/>
            <person name="Ponting C.P."/>
            <person name="Pop M."/>
            <person name="Porcelli D."/>
            <person name="Powell J.R."/>
            <person name="Prohaska S."/>
            <person name="Pruitt K."/>
            <person name="Puig M."/>
            <person name="Quesneville H."/>
            <person name="Ram K.R."/>
            <person name="Rand D."/>
            <person name="Rasmussen M.D."/>
            <person name="Reed L.K."/>
            <person name="Reenan R."/>
            <person name="Reily A."/>
            <person name="Remington K.A."/>
            <person name="Rieger T.T."/>
            <person name="Ritchie M.G."/>
            <person name="Robin C."/>
            <person name="Rogers Y.H."/>
            <person name="Rohde C."/>
            <person name="Rozas J."/>
            <person name="Rubenfield M.J."/>
            <person name="Ruiz A."/>
            <person name="Russo S."/>
            <person name="Salzberg S.L."/>
            <person name="Sanchez-Gracia A."/>
            <person name="Saranga D.J."/>
            <person name="Sato H."/>
            <person name="Schaeffer S.W."/>
            <person name="Schatz M.C."/>
            <person name="Schlenke T."/>
            <person name="Schwartz R."/>
            <person name="Segarra C."/>
            <person name="Singh R.S."/>
            <person name="Sirot L."/>
            <person name="Sirota M."/>
            <person name="Sisneros N.B."/>
            <person name="Smith C.D."/>
            <person name="Smith T.F."/>
            <person name="Spieth J."/>
            <person name="Stage D.E."/>
            <person name="Stark A."/>
            <person name="Stephan W."/>
            <person name="Strausberg R.L."/>
            <person name="Strempel S."/>
            <person name="Sturgill D."/>
            <person name="Sutton G."/>
            <person name="Sutton G.G."/>
            <person name="Tao W."/>
            <person name="Teichmann S."/>
            <person name="Tobari Y.N."/>
            <person name="Tomimura Y."/>
            <person name="Tsolas J.M."/>
            <person name="Valente V.L."/>
            <person name="Venter E."/>
            <person name="Venter J.C."/>
            <person name="Vicario S."/>
            <person name="Vieira F.G."/>
            <person name="Vilella A.J."/>
            <person name="Villasante A."/>
            <person name="Walenz B."/>
            <person name="Wang J."/>
            <person name="Wasserman M."/>
            <person name="Watts T."/>
            <person name="Wilson D."/>
            <person name="Wilson R.K."/>
            <person name="Wing R.A."/>
            <person name="Wolfner M.F."/>
            <person name="Wong A."/>
            <person name="Wong G.K."/>
            <person name="Wu C.I."/>
            <person name="Wu G."/>
            <person name="Yamamoto D."/>
            <person name="Yang H.P."/>
            <person name="Yang S.P."/>
            <person name="Yorke J.A."/>
            <person name="Yoshida K."/>
            <person name="Zdobnov E."/>
            <person name="Zhang P."/>
            <person name="Zhang Y."/>
            <person name="Zimin A.V."/>
            <person name="Baldwin J."/>
            <person name="Abdouelleil A."/>
            <person name="Abdulkadir J."/>
            <person name="Abebe A."/>
            <person name="Abera B."/>
            <person name="Abreu J."/>
            <person name="Acer S.C."/>
            <person name="Aftuck L."/>
            <person name="Alexander A."/>
            <person name="An P."/>
            <person name="Anderson E."/>
            <person name="Anderson S."/>
            <person name="Arachi H."/>
            <person name="Azer M."/>
            <person name="Bachantsang P."/>
            <person name="Barry A."/>
            <person name="Bayul T."/>
            <person name="Berlin A."/>
            <person name="Bessette D."/>
            <person name="Bloom T."/>
            <person name="Blye J."/>
            <person name="Boguslavskiy L."/>
            <person name="Bonnet C."/>
            <person name="Boukhgalter B."/>
            <person name="Bourzgui I."/>
            <person name="Brown A."/>
            <person name="Cahill P."/>
            <person name="Channer S."/>
            <person name="Cheshatsang Y."/>
            <person name="Chuda L."/>
            <person name="Citroen M."/>
            <person name="Collymore A."/>
            <person name="Cooke P."/>
            <person name="Costello M."/>
            <person name="D'Aco K."/>
            <person name="Daza R."/>
            <person name="De Haan G."/>
            <person name="DeGray S."/>
            <person name="DeMaso C."/>
            <person name="Dhargay N."/>
            <person name="Dooley K."/>
            <person name="Dooley E."/>
            <person name="Doricent M."/>
            <person name="Dorje P."/>
            <person name="Dorjee K."/>
            <person name="Dupes A."/>
            <person name="Elong R."/>
            <person name="Falk J."/>
            <person name="Farina A."/>
            <person name="Faro S."/>
            <person name="Ferguson D."/>
            <person name="Fisher S."/>
            <person name="Foley C.D."/>
            <person name="Franke A."/>
            <person name="Friedrich D."/>
            <person name="Gadbois L."/>
            <person name="Gearin G."/>
            <person name="Gearin C.R."/>
            <person name="Giannoukos G."/>
            <person name="Goode T."/>
            <person name="Graham J."/>
            <person name="Grandbois E."/>
            <person name="Grewal S."/>
            <person name="Gyaltsen K."/>
            <person name="Hafez N."/>
            <person name="Hagos B."/>
            <person name="Hall J."/>
            <person name="Henson C."/>
            <person name="Hollinger A."/>
            <person name="Honan T."/>
            <person name="Huard M.D."/>
            <person name="Hughes L."/>
            <person name="Hurhula B."/>
            <person name="Husby M.E."/>
            <person name="Kamat A."/>
            <person name="Kanga B."/>
            <person name="Kashin S."/>
            <person name="Khazanovich D."/>
            <person name="Kisner P."/>
            <person name="Lance K."/>
            <person name="Lara M."/>
            <person name="Lee W."/>
            <person name="Lennon N."/>
            <person name="Letendre F."/>
            <person name="LeVine R."/>
            <person name="Lipovsky A."/>
            <person name="Liu X."/>
            <person name="Liu J."/>
            <person name="Liu S."/>
            <person name="Lokyitsang T."/>
            <person name="Lokyitsang Y."/>
            <person name="Lubonja R."/>
            <person name="Lui A."/>
            <person name="MacDonald P."/>
            <person name="Magnisalis V."/>
            <person name="Maru K."/>
            <person name="Matthews C."/>
            <person name="McCusker W."/>
            <person name="McDonough S."/>
            <person name="Mehta T."/>
            <person name="Meldrim J."/>
            <person name="Meneus L."/>
            <person name="Mihai O."/>
            <person name="Mihalev A."/>
            <person name="Mihova T."/>
            <person name="Mittelman R."/>
            <person name="Mlenga V."/>
            <person name="Montmayeur A."/>
            <person name="Mulrain L."/>
            <person name="Navidi A."/>
            <person name="Naylor J."/>
            <person name="Negash T."/>
            <person name="Nguyen T."/>
            <person name="Nguyen N."/>
            <person name="Nicol R."/>
            <person name="Norbu C."/>
            <person name="Norbu N."/>
            <person name="Novod N."/>
            <person name="O'Neill B."/>
            <person name="Osman S."/>
            <person name="Markiewicz E."/>
            <person name="Oyono O.L."/>
            <person name="Patti C."/>
            <person name="Phunkhang P."/>
            <person name="Pierre F."/>
            <person name="Priest M."/>
            <person name="Raghuraman S."/>
            <person name="Rege F."/>
            <person name="Reyes R."/>
            <person name="Rise C."/>
            <person name="Rogov P."/>
            <person name="Ross K."/>
            <person name="Ryan E."/>
            <person name="Settipalli S."/>
            <person name="Shea T."/>
            <person name="Sherpa N."/>
            <person name="Shi L."/>
            <person name="Shih D."/>
            <person name="Sparrow T."/>
            <person name="Spaulding J."/>
            <person name="Stalker J."/>
            <person name="Stange-Thomann N."/>
            <person name="Stavropoulos S."/>
            <person name="Stone C."/>
            <person name="Strader C."/>
            <person name="Tesfaye S."/>
            <person name="Thomson T."/>
            <person name="Thoulutsang Y."/>
            <person name="Thoulutsang D."/>
            <person name="Topham K."/>
            <person name="Topping I."/>
            <person name="Tsamla T."/>
            <person name="Vassiliev H."/>
            <person name="Vo A."/>
            <person name="Wangchuk T."/>
            <person name="Wangdi T."/>
            <person name="Weiand M."/>
            <person name="Wilkinson J."/>
            <person name="Wilson A."/>
            <person name="Yadav S."/>
            <person name="Young G."/>
            <person name="Yu Q."/>
            <person name="Zembek L."/>
            <person name="Zhong D."/>
            <person name="Zimmer A."/>
            <person name="Zwirko Z."/>
            <person name="Jaffe D.B."/>
            <person name="Alvarez P."/>
            <person name="Brockman W."/>
            <person name="Butler J."/>
            <person name="Chin C."/>
            <person name="Gnerre S."/>
            <person name="Grabherr M."/>
            <person name="Kleber M."/>
            <person name="Mauceli E."/>
            <person name="MacCallum I."/>
        </authorList>
    </citation>
    <scope>NUCLEOTIDE SEQUENCE [LARGE SCALE GENOMIC DNA]</scope>
    <source>
        <strain evidence="7">Tucson 15081-1352.22</strain>
    </source>
</reference>
<dbReference type="Pfam" id="PF00079">
    <property type="entry name" value="Serpin"/>
    <property type="match status" value="1"/>
</dbReference>
<dbReference type="InterPro" id="IPR042185">
    <property type="entry name" value="Serpin_sf_2"/>
</dbReference>
<dbReference type="PhylomeDB" id="B4KB28"/>
<evidence type="ECO:0000256" key="4">
    <source>
        <dbReference type="RuleBase" id="RU000411"/>
    </source>
</evidence>
<dbReference type="SUPFAM" id="SSF56574">
    <property type="entry name" value="Serpins"/>
    <property type="match status" value="1"/>
</dbReference>
<dbReference type="InParanoid" id="B4KB28"/>
<keyword evidence="7" id="KW-1185">Reference proteome</keyword>
<dbReference type="CDD" id="cd19601">
    <property type="entry name" value="serpin42Da-like"/>
    <property type="match status" value="1"/>
</dbReference>
<dbReference type="MEROPS" id="I04.043"/>
<gene>
    <name evidence="6" type="primary">Dmoj\GI10134</name>
    <name evidence="6" type="ORF">Dmoj_GI10134</name>
</gene>
<dbReference type="eggNOG" id="KOG2392">
    <property type="taxonomic scope" value="Eukaryota"/>
</dbReference>
<dbReference type="GO" id="GO:0004867">
    <property type="term" value="F:serine-type endopeptidase inhibitor activity"/>
    <property type="evidence" value="ECO:0007669"/>
    <property type="project" value="UniProtKB-KW"/>
</dbReference>
<dbReference type="OMA" id="AETINSW"/>
<dbReference type="EMBL" id="CH933806">
    <property type="protein sequence ID" value="EDW15732.1"/>
    <property type="molecule type" value="Genomic_DNA"/>
</dbReference>
<dbReference type="InterPro" id="IPR023796">
    <property type="entry name" value="Serpin_dom"/>
</dbReference>
<dbReference type="GO" id="GO:0005615">
    <property type="term" value="C:extracellular space"/>
    <property type="evidence" value="ECO:0007669"/>
    <property type="project" value="InterPro"/>
</dbReference>
<dbReference type="InterPro" id="IPR042178">
    <property type="entry name" value="Serpin_sf_1"/>
</dbReference>
<sequence length="406" mass="46018">MAEKDVSTEFTNSLDTFSRDLYDKLVGVSADKDLICSPLSIQICAGMLRMGAKDDSETSRQLDAGLKFSSTDVSHIADGFHSALQYYQKYSVLRMANKVYIMDNVHLRHDFSDALTQKFLSAPESINFRNAQKSAATINAWVESQTNNLLKDLVSPDSLSSDTRLVLINAVYFKGAWNTKFNEKQTRNEDFFVDDKNKIQVSMMNATHDYFYGELPNLDAKALRMSYKDTELFMLVLLPNRKDGLADLENGLKSTTLESITSVLFHTKVSVKLPKFKTEFSMELTPVFQAMGMDIIFNNPEFDKMLEKIEPLKVSQIVHKAFIEVNEEGTEAAAATAMLVYFEMMTPTEDEPKIFHADHPFCYIICDKVYGCLFMGNFKQRDPSSIKTPELCTPCKSECPRLHAKK</sequence>
<dbReference type="PANTHER" id="PTHR11461:SF211">
    <property type="entry name" value="GH10112P-RELATED"/>
    <property type="match status" value="1"/>
</dbReference>
<dbReference type="InterPro" id="IPR000215">
    <property type="entry name" value="Serpin_fam"/>
</dbReference>
<evidence type="ECO:0000259" key="5">
    <source>
        <dbReference type="SMART" id="SM00093"/>
    </source>
</evidence>
<dbReference type="Proteomes" id="UP000009192">
    <property type="component" value="Unassembled WGS sequence"/>
</dbReference>
<dbReference type="AlphaFoldDB" id="B4KB28"/>
<dbReference type="Gene3D" id="3.30.497.10">
    <property type="entry name" value="Antithrombin, subunit I, domain 2"/>
    <property type="match status" value="1"/>
</dbReference>
<dbReference type="Gene3D" id="2.30.39.10">
    <property type="entry name" value="Alpha-1-antitrypsin, domain 1"/>
    <property type="match status" value="1"/>
</dbReference>
<keyword evidence="3" id="KW-0722">Serine protease inhibitor</keyword>
<organism evidence="6 7">
    <name type="scientific">Drosophila mojavensis</name>
    <name type="common">Fruit fly</name>
    <dbReference type="NCBI Taxonomy" id="7230"/>
    <lineage>
        <taxon>Eukaryota</taxon>
        <taxon>Metazoa</taxon>
        <taxon>Ecdysozoa</taxon>
        <taxon>Arthropoda</taxon>
        <taxon>Hexapoda</taxon>
        <taxon>Insecta</taxon>
        <taxon>Pterygota</taxon>
        <taxon>Neoptera</taxon>
        <taxon>Endopterygota</taxon>
        <taxon>Diptera</taxon>
        <taxon>Brachycera</taxon>
        <taxon>Muscomorpha</taxon>
        <taxon>Ephydroidea</taxon>
        <taxon>Drosophilidae</taxon>
        <taxon>Drosophila</taxon>
    </lineage>
</organism>
<dbReference type="OrthoDB" id="671595at2759"/>
<proteinExistence type="inferred from homology"/>
<keyword evidence="2" id="KW-0646">Protease inhibitor</keyword>
<dbReference type="HOGENOM" id="CLU_023330_0_1_1"/>
<feature type="domain" description="Serpin" evidence="5">
    <location>
        <begin position="19"/>
        <end position="383"/>
    </location>
</feature>
<evidence type="ECO:0000256" key="3">
    <source>
        <dbReference type="ARBA" id="ARBA00022900"/>
    </source>
</evidence>
<dbReference type="SMART" id="SM00093">
    <property type="entry name" value="SERPIN"/>
    <property type="match status" value="1"/>
</dbReference>
<accession>B4KB28</accession>
<evidence type="ECO:0000313" key="6">
    <source>
        <dbReference type="EMBL" id="EDW15732.1"/>
    </source>
</evidence>
<dbReference type="SMR" id="B4KB28"/>
<dbReference type="InterPro" id="IPR036186">
    <property type="entry name" value="Serpin_sf"/>
</dbReference>
<dbReference type="KEGG" id="dmo:Dmoj_GI10134"/>